<feature type="region of interest" description="Disordered" evidence="7">
    <location>
        <begin position="1"/>
        <end position="39"/>
    </location>
</feature>
<dbReference type="PANTHER" id="PTHR23389">
    <property type="entry name" value="CHROMOSOME TRANSMISSION FIDELITY FACTOR 18"/>
    <property type="match status" value="1"/>
</dbReference>
<dbReference type="GO" id="GO:0006260">
    <property type="term" value="P:DNA replication"/>
    <property type="evidence" value="ECO:0007669"/>
    <property type="project" value="UniProtKB-KW"/>
</dbReference>
<dbReference type="SUPFAM" id="SSF52540">
    <property type="entry name" value="P-loop containing nucleoside triphosphate hydrolases"/>
    <property type="match status" value="1"/>
</dbReference>
<evidence type="ECO:0000256" key="1">
    <source>
        <dbReference type="ARBA" id="ARBA00004123"/>
    </source>
</evidence>
<evidence type="ECO:0000259" key="8">
    <source>
        <dbReference type="SMART" id="SM00382"/>
    </source>
</evidence>
<keyword evidence="6" id="KW-0539">Nucleus</keyword>
<reference evidence="9 10" key="1">
    <citation type="journal article" date="2015" name="Parasit. Vectors">
        <title>Draft genome of the scabies mite.</title>
        <authorList>
            <person name="Rider S.D.Jr."/>
            <person name="Morgan M.S."/>
            <person name="Arlian L.G."/>
        </authorList>
    </citation>
    <scope>NUCLEOTIDE SEQUENCE [LARGE SCALE GENOMIC DNA]</scope>
    <source>
        <strain evidence="9">Arlian Lab</strain>
    </source>
</reference>
<keyword evidence="3" id="KW-0235">DNA replication</keyword>
<dbReference type="Proteomes" id="UP000616769">
    <property type="component" value="Unassembled WGS sequence"/>
</dbReference>
<dbReference type="SMART" id="SM00382">
    <property type="entry name" value="AAA"/>
    <property type="match status" value="1"/>
</dbReference>
<organism evidence="9 10">
    <name type="scientific">Sarcoptes scabiei</name>
    <name type="common">Itch mite</name>
    <name type="synonym">Acarus scabiei</name>
    <dbReference type="NCBI Taxonomy" id="52283"/>
    <lineage>
        <taxon>Eukaryota</taxon>
        <taxon>Metazoa</taxon>
        <taxon>Ecdysozoa</taxon>
        <taxon>Arthropoda</taxon>
        <taxon>Chelicerata</taxon>
        <taxon>Arachnida</taxon>
        <taxon>Acari</taxon>
        <taxon>Acariformes</taxon>
        <taxon>Sarcoptiformes</taxon>
        <taxon>Astigmata</taxon>
        <taxon>Psoroptidia</taxon>
        <taxon>Sarcoptoidea</taxon>
        <taxon>Sarcoptidae</taxon>
        <taxon>Sarcoptinae</taxon>
        <taxon>Sarcoptes</taxon>
    </lineage>
</organism>
<feature type="domain" description="AAA+ ATPase" evidence="8">
    <location>
        <begin position="95"/>
        <end position="234"/>
    </location>
</feature>
<dbReference type="InterPro" id="IPR047854">
    <property type="entry name" value="RFC_lid"/>
</dbReference>
<proteinExistence type="inferred from homology"/>
<dbReference type="GO" id="GO:0005634">
    <property type="term" value="C:nucleus"/>
    <property type="evidence" value="ECO:0007669"/>
    <property type="project" value="UniProtKB-SubCell"/>
</dbReference>
<evidence type="ECO:0000256" key="5">
    <source>
        <dbReference type="ARBA" id="ARBA00022840"/>
    </source>
</evidence>
<dbReference type="VEuPathDB" id="VectorBase:SSCA006328"/>
<evidence type="ECO:0000313" key="10">
    <source>
        <dbReference type="Proteomes" id="UP000616769"/>
    </source>
</evidence>
<dbReference type="Gene3D" id="1.10.8.60">
    <property type="match status" value="1"/>
</dbReference>
<dbReference type="InterPro" id="IPR013725">
    <property type="entry name" value="DNA_replication_fac_RFC1_C"/>
</dbReference>
<gene>
    <name evidence="9" type="ORF">QR98_0057440</name>
</gene>
<dbReference type="GO" id="GO:0003677">
    <property type="term" value="F:DNA binding"/>
    <property type="evidence" value="ECO:0007669"/>
    <property type="project" value="InterPro"/>
</dbReference>
<evidence type="ECO:0000256" key="6">
    <source>
        <dbReference type="ARBA" id="ARBA00023242"/>
    </source>
</evidence>
<dbReference type="PANTHER" id="PTHR23389:SF6">
    <property type="entry name" value="REPLICATION FACTOR C SUBUNIT 1"/>
    <property type="match status" value="1"/>
</dbReference>
<comment type="similarity">
    <text evidence="2">Belongs to the activator 1 large subunit family.</text>
</comment>
<dbReference type="Gene3D" id="1.20.272.10">
    <property type="match status" value="1"/>
</dbReference>
<dbReference type="CDD" id="cd18140">
    <property type="entry name" value="HLD_clamp_RFC"/>
    <property type="match status" value="1"/>
</dbReference>
<evidence type="ECO:0000256" key="2">
    <source>
        <dbReference type="ARBA" id="ARBA00006116"/>
    </source>
</evidence>
<keyword evidence="4" id="KW-0547">Nucleotide-binding</keyword>
<feature type="compositionally biased region" description="Basic residues" evidence="7">
    <location>
        <begin position="545"/>
        <end position="556"/>
    </location>
</feature>
<dbReference type="FunFam" id="3.40.50.300:FF:000395">
    <property type="entry name" value="Replication factor C subunit 1"/>
    <property type="match status" value="1"/>
</dbReference>
<dbReference type="InterPro" id="IPR003959">
    <property type="entry name" value="ATPase_AAA_core"/>
</dbReference>
<dbReference type="AlphaFoldDB" id="A0A132A9H5"/>
<dbReference type="Gene3D" id="3.40.50.300">
    <property type="entry name" value="P-loop containing nucleotide triphosphate hydrolases"/>
    <property type="match status" value="1"/>
</dbReference>
<dbReference type="SUPFAM" id="SSF48019">
    <property type="entry name" value="post-AAA+ oligomerization domain-like"/>
    <property type="match status" value="1"/>
</dbReference>
<dbReference type="InterPro" id="IPR008921">
    <property type="entry name" value="DNA_pol3_clamp-load_cplx_C"/>
</dbReference>
<keyword evidence="5" id="KW-0067">ATP-binding</keyword>
<dbReference type="EMBL" id="JXLN01011427">
    <property type="protein sequence ID" value="KPM07255.1"/>
    <property type="molecule type" value="Genomic_DNA"/>
</dbReference>
<feature type="compositionally biased region" description="Basic and acidic residues" evidence="7">
    <location>
        <begin position="1"/>
        <end position="17"/>
    </location>
</feature>
<dbReference type="InterPro" id="IPR027417">
    <property type="entry name" value="P-loop_NTPase"/>
</dbReference>
<feature type="compositionally biased region" description="Low complexity" evidence="7">
    <location>
        <begin position="18"/>
        <end position="28"/>
    </location>
</feature>
<protein>
    <submittedName>
        <fullName evidence="9">Replication factor C subunit 1-like protein</fullName>
    </submittedName>
</protein>
<dbReference type="Pfam" id="PF25361">
    <property type="entry name" value="AAA_lid_RFC1"/>
    <property type="match status" value="1"/>
</dbReference>
<dbReference type="FunFam" id="1.20.272.10:FF:000005">
    <property type="entry name" value="Replication factor C subunit 1"/>
    <property type="match status" value="1"/>
</dbReference>
<dbReference type="GO" id="GO:0005663">
    <property type="term" value="C:DNA replication factor C complex"/>
    <property type="evidence" value="ECO:0007669"/>
    <property type="project" value="InterPro"/>
</dbReference>
<dbReference type="GO" id="GO:0016887">
    <property type="term" value="F:ATP hydrolysis activity"/>
    <property type="evidence" value="ECO:0007669"/>
    <property type="project" value="InterPro"/>
</dbReference>
<dbReference type="PIRSF" id="PIRSF036578">
    <property type="entry name" value="RFC1"/>
    <property type="match status" value="1"/>
</dbReference>
<evidence type="ECO:0000313" key="9">
    <source>
        <dbReference type="EMBL" id="KPM07255.1"/>
    </source>
</evidence>
<evidence type="ECO:0000256" key="7">
    <source>
        <dbReference type="SAM" id="MobiDB-lite"/>
    </source>
</evidence>
<dbReference type="OrthoDB" id="446168at2759"/>
<accession>A0A132A9H5</accession>
<dbReference type="InterPro" id="IPR012178">
    <property type="entry name" value="RFC1"/>
</dbReference>
<name>A0A132A9H5_SARSC</name>
<feature type="compositionally biased region" description="Acidic residues" evidence="7">
    <location>
        <begin position="560"/>
        <end position="575"/>
    </location>
</feature>
<dbReference type="CDD" id="cd00009">
    <property type="entry name" value="AAA"/>
    <property type="match status" value="1"/>
</dbReference>
<sequence length="575" mass="65118">MKDDVKVSKKSHSEKISKPSSSSIVPSSRQTQPEPKRISELWVDKYKPINTKQIIGQQGDKSSLNKLIKWLKNWHQNLDKKPGFGKFSGSDDGSGFRAALLSGPPGVGKTTSARLVCQELGYDSMELNASDTRSKKALQEKISDLLENTKLTNFFKVNNDHSQSNKITAKHCLIMDEVDGIAGNEDRGGVAELIQLIKTTKIPIICICNDRGHEKIRSLVNYCFDLRYYRPRLEQIRAFLMSIAFKENVKVSADVLNELIVSSNYDVRQCIHSLYMLTCMEKQQASMKTINNDGNPIKDVRLTPFEAIRKVFATGTDYLKMKYSDKSDLFFCDYSLMPLFVYENYLNVNLSSKEKSIGKQLKRLYKTIDSLSYGDLVEKEIRTNQSWSLLPIQAAFSTVMPCSYIRSENGLGFPQFPQFMGKLSTTNKNRRIVEELNSHMKLSTSGSKKSLILEYLPILRNNIVNAMVTLGKNGISSVVDLLEYYDLTKDDMDTILDISVWANETDPMKKVDSQTKSALTRALNKSSHSLPYYRENDIKLTTKGKASKSKKGKKKQINSDSEDDFNDEMDAIGNW</sequence>
<comment type="subcellular location">
    <subcellularLocation>
        <location evidence="1">Nucleus</location>
    </subcellularLocation>
</comment>
<comment type="caution">
    <text evidence="9">The sequence shown here is derived from an EMBL/GenBank/DDBJ whole genome shotgun (WGS) entry which is preliminary data.</text>
</comment>
<dbReference type="Pfam" id="PF08519">
    <property type="entry name" value="RFC1"/>
    <property type="match status" value="1"/>
</dbReference>
<dbReference type="InterPro" id="IPR003593">
    <property type="entry name" value="AAA+_ATPase"/>
</dbReference>
<evidence type="ECO:0000256" key="3">
    <source>
        <dbReference type="ARBA" id="ARBA00022705"/>
    </source>
</evidence>
<dbReference type="GO" id="GO:0005524">
    <property type="term" value="F:ATP binding"/>
    <property type="evidence" value="ECO:0007669"/>
    <property type="project" value="UniProtKB-KW"/>
</dbReference>
<dbReference type="GO" id="GO:0006281">
    <property type="term" value="P:DNA repair"/>
    <property type="evidence" value="ECO:0007669"/>
    <property type="project" value="InterPro"/>
</dbReference>
<evidence type="ECO:0000256" key="4">
    <source>
        <dbReference type="ARBA" id="ARBA00022741"/>
    </source>
</evidence>
<dbReference type="Pfam" id="PF00004">
    <property type="entry name" value="AAA"/>
    <property type="match status" value="1"/>
</dbReference>
<dbReference type="GO" id="GO:0003689">
    <property type="term" value="F:DNA clamp loader activity"/>
    <property type="evidence" value="ECO:0007669"/>
    <property type="project" value="InterPro"/>
</dbReference>
<feature type="region of interest" description="Disordered" evidence="7">
    <location>
        <begin position="541"/>
        <end position="575"/>
    </location>
</feature>